<dbReference type="EMBL" id="CAJNOM010001079">
    <property type="protein sequence ID" value="CAF1590534.1"/>
    <property type="molecule type" value="Genomic_DNA"/>
</dbReference>
<organism evidence="3 4">
    <name type="scientific">Adineta steineri</name>
    <dbReference type="NCBI Taxonomy" id="433720"/>
    <lineage>
        <taxon>Eukaryota</taxon>
        <taxon>Metazoa</taxon>
        <taxon>Spiralia</taxon>
        <taxon>Gnathifera</taxon>
        <taxon>Rotifera</taxon>
        <taxon>Eurotatoria</taxon>
        <taxon>Bdelloidea</taxon>
        <taxon>Adinetida</taxon>
        <taxon>Adinetidae</taxon>
        <taxon>Adineta</taxon>
    </lineage>
</organism>
<gene>
    <name evidence="2" type="ORF">BJG266_LOCUS34038</name>
    <name evidence="3" type="ORF">QVE165_LOCUS51196</name>
</gene>
<evidence type="ECO:0000256" key="1">
    <source>
        <dbReference type="SAM" id="MobiDB-lite"/>
    </source>
</evidence>
<proteinExistence type="predicted"/>
<protein>
    <submittedName>
        <fullName evidence="3">Uncharacterized protein</fullName>
    </submittedName>
</protein>
<comment type="caution">
    <text evidence="3">The sequence shown here is derived from an EMBL/GenBank/DDBJ whole genome shotgun (WGS) entry which is preliminary data.</text>
</comment>
<feature type="region of interest" description="Disordered" evidence="1">
    <location>
        <begin position="41"/>
        <end position="78"/>
    </location>
</feature>
<dbReference type="Proteomes" id="UP000663832">
    <property type="component" value="Unassembled WGS sequence"/>
</dbReference>
<reference evidence="3" key="1">
    <citation type="submission" date="2021-02" db="EMBL/GenBank/DDBJ databases">
        <authorList>
            <person name="Nowell W R."/>
        </authorList>
    </citation>
    <scope>NUCLEOTIDE SEQUENCE</scope>
</reference>
<feature type="non-terminal residue" evidence="3">
    <location>
        <position position="1"/>
    </location>
</feature>
<dbReference type="Proteomes" id="UP000663877">
    <property type="component" value="Unassembled WGS sequence"/>
</dbReference>
<evidence type="ECO:0000313" key="2">
    <source>
        <dbReference type="EMBL" id="CAF1333975.1"/>
    </source>
</evidence>
<sequence>KNCFMLSKYSRLIVIFLNEKQHQSNCIRKFCKEYNIELQDKPSSSPIHRLEETEDTDPPLNKETEQNDENLIIDDKQDSPAQITNVSQIYQAELMSIDPQISHKRKADQLLDEQASYDENTPATKKPLELLDQLDQLVANHN</sequence>
<accession>A0A816A203</accession>
<dbReference type="AlphaFoldDB" id="A0A816A203"/>
<evidence type="ECO:0000313" key="4">
    <source>
        <dbReference type="Proteomes" id="UP000663832"/>
    </source>
</evidence>
<feature type="region of interest" description="Disordered" evidence="1">
    <location>
        <begin position="105"/>
        <end position="126"/>
    </location>
</feature>
<dbReference type="OrthoDB" id="10066413at2759"/>
<name>A0A816A203_9BILA</name>
<keyword evidence="4" id="KW-1185">Reference proteome</keyword>
<evidence type="ECO:0000313" key="3">
    <source>
        <dbReference type="EMBL" id="CAF1590534.1"/>
    </source>
</evidence>
<dbReference type="EMBL" id="CAJNOI010000711">
    <property type="protein sequence ID" value="CAF1333975.1"/>
    <property type="molecule type" value="Genomic_DNA"/>
</dbReference>